<dbReference type="STRING" id="520764.AN618_09830"/>
<dbReference type="AlphaFoldDB" id="A0A140LAN8"/>
<dbReference type="Pfam" id="PF02120">
    <property type="entry name" value="Flg_hook"/>
    <property type="match status" value="1"/>
</dbReference>
<feature type="domain" description="Flagellar hook-length control protein-like C-terminal" evidence="1">
    <location>
        <begin position="271"/>
        <end position="345"/>
    </location>
</feature>
<dbReference type="Proteomes" id="UP000070427">
    <property type="component" value="Unassembled WGS sequence"/>
</dbReference>
<sequence>MIGYVITAENFPIDNEKLNALAAWQKAKITSYADLSCAECSSFKQLLELLSGKTEKVEGLGKDNLPPDIYTLLLQLLNTATHGEGVTAIELTSWESNTANNDAAAGLNITEKIDEKTKAIDQLLNPDKMELLSSENPSNEKSEVLITNFKSPLRELSRVDDMAEISSTMKNNNVEEQPKVPKGTELLHKQKKEVYDFAKVVAGDEEQGVFQEVLKIPESPVKTFEIILSAPVREKVSSDADVPDKKGMLAPENYKEKIPFLKNAIFDELVEKIQVAIKGPMREIKIKIKPEHLGEMMVRITQEKGELNAEFFVKNAHLKELLQSSVQEIKGQISKQGYELSDIKIYDFPMRFDMQQQSEKRYENGQYNTGYYRKFLKTGEGEEGKITKNIEEVVPVNAPYGIVEGLSMINYII</sequence>
<dbReference type="InterPro" id="IPR038610">
    <property type="entry name" value="FliK-like_C_sf"/>
</dbReference>
<evidence type="ECO:0000313" key="3">
    <source>
        <dbReference type="Proteomes" id="UP000070427"/>
    </source>
</evidence>
<gene>
    <name evidence="2" type="ORF">AN618_09830</name>
</gene>
<keyword evidence="3" id="KW-1185">Reference proteome</keyword>
<dbReference type="InterPro" id="IPR021136">
    <property type="entry name" value="Flagellar_hook_control-like_C"/>
</dbReference>
<reference evidence="2 3" key="1">
    <citation type="submission" date="2015-12" db="EMBL/GenBank/DDBJ databases">
        <title>Draft genome sequnece of Fervidicola ferrireducens strain Y170.</title>
        <authorList>
            <person name="Patel B.K."/>
        </authorList>
    </citation>
    <scope>NUCLEOTIDE SEQUENCE [LARGE SCALE GENOMIC DNA]</scope>
    <source>
        <strain evidence="2 3">Y170</strain>
    </source>
</reference>
<evidence type="ECO:0000259" key="1">
    <source>
        <dbReference type="Pfam" id="PF02120"/>
    </source>
</evidence>
<name>A0A140LAN8_9FIRM</name>
<dbReference type="RefSeq" id="WP_066352761.1">
    <property type="nucleotide sequence ID" value="NZ_LOED01000009.1"/>
</dbReference>
<dbReference type="OrthoDB" id="1726967at2"/>
<dbReference type="InParanoid" id="A0A140LAN8"/>
<evidence type="ECO:0000313" key="2">
    <source>
        <dbReference type="EMBL" id="KXG77613.1"/>
    </source>
</evidence>
<comment type="caution">
    <text evidence="2">The sequence shown here is derived from an EMBL/GenBank/DDBJ whole genome shotgun (WGS) entry which is preliminary data.</text>
</comment>
<dbReference type="CDD" id="cd17470">
    <property type="entry name" value="T3SS_Flik_C"/>
    <property type="match status" value="1"/>
</dbReference>
<dbReference type="Gene3D" id="3.30.750.140">
    <property type="match status" value="1"/>
</dbReference>
<proteinExistence type="predicted"/>
<accession>A0A140LAN8</accession>
<dbReference type="EMBL" id="LOED01000009">
    <property type="protein sequence ID" value="KXG77613.1"/>
    <property type="molecule type" value="Genomic_DNA"/>
</dbReference>
<protein>
    <recommendedName>
        <fullName evidence="1">Flagellar hook-length control protein-like C-terminal domain-containing protein</fullName>
    </recommendedName>
</protein>
<organism evidence="2 3">
    <name type="scientific">Fervidicola ferrireducens</name>
    <dbReference type="NCBI Taxonomy" id="520764"/>
    <lineage>
        <taxon>Bacteria</taxon>
        <taxon>Bacillati</taxon>
        <taxon>Bacillota</taxon>
        <taxon>Clostridia</taxon>
        <taxon>Thermosediminibacterales</taxon>
        <taxon>Thermosediminibacteraceae</taxon>
        <taxon>Fervidicola</taxon>
    </lineage>
</organism>